<dbReference type="InterPro" id="IPR036962">
    <property type="entry name" value="Glyco_hydro_3_N_sf"/>
</dbReference>
<protein>
    <recommendedName>
        <fullName evidence="3">Glycoside hydrolase family 3 N-terminal domain-containing protein</fullName>
    </recommendedName>
</protein>
<evidence type="ECO:0000256" key="1">
    <source>
        <dbReference type="ARBA" id="ARBA00022801"/>
    </source>
</evidence>
<dbReference type="Proteomes" id="UP000631114">
    <property type="component" value="Unassembled WGS sequence"/>
</dbReference>
<feature type="chain" id="PRO_5032669974" description="Glycoside hydrolase family 3 N-terminal domain-containing protein" evidence="2">
    <location>
        <begin position="25"/>
        <end position="184"/>
    </location>
</feature>
<dbReference type="InterPro" id="IPR001764">
    <property type="entry name" value="Glyco_hydro_3_N"/>
</dbReference>
<comment type="caution">
    <text evidence="4">The sequence shown here is derived from an EMBL/GenBank/DDBJ whole genome shotgun (WGS) entry which is preliminary data.</text>
</comment>
<dbReference type="PANTHER" id="PTHR42721">
    <property type="entry name" value="SUGAR HYDROLASE-RELATED"/>
    <property type="match status" value="1"/>
</dbReference>
<dbReference type="AlphaFoldDB" id="A0A835ILV2"/>
<dbReference type="OrthoDB" id="47059at2759"/>
<dbReference type="GO" id="GO:0031222">
    <property type="term" value="P:arabinan catabolic process"/>
    <property type="evidence" value="ECO:0007669"/>
    <property type="project" value="TreeGrafter"/>
</dbReference>
<accession>A0A835ILV2</accession>
<dbReference type="InterPro" id="IPR044993">
    <property type="entry name" value="BXL"/>
</dbReference>
<evidence type="ECO:0000313" key="4">
    <source>
        <dbReference type="EMBL" id="KAF9619574.1"/>
    </source>
</evidence>
<organism evidence="4 5">
    <name type="scientific">Coptis chinensis</name>
    <dbReference type="NCBI Taxonomy" id="261450"/>
    <lineage>
        <taxon>Eukaryota</taxon>
        <taxon>Viridiplantae</taxon>
        <taxon>Streptophyta</taxon>
        <taxon>Embryophyta</taxon>
        <taxon>Tracheophyta</taxon>
        <taxon>Spermatophyta</taxon>
        <taxon>Magnoliopsida</taxon>
        <taxon>Ranunculales</taxon>
        <taxon>Ranunculaceae</taxon>
        <taxon>Coptidoideae</taxon>
        <taxon>Coptis</taxon>
    </lineage>
</organism>
<dbReference type="SUPFAM" id="SSF51445">
    <property type="entry name" value="(Trans)glycosidases"/>
    <property type="match status" value="1"/>
</dbReference>
<dbReference type="PANTHER" id="PTHR42721:SF11">
    <property type="entry name" value="BETA-D-XYLOSIDASE 5-RELATED"/>
    <property type="match status" value="1"/>
</dbReference>
<evidence type="ECO:0000313" key="5">
    <source>
        <dbReference type="Proteomes" id="UP000631114"/>
    </source>
</evidence>
<keyword evidence="1" id="KW-0378">Hydrolase</keyword>
<dbReference type="GO" id="GO:0046556">
    <property type="term" value="F:alpha-L-arabinofuranosidase activity"/>
    <property type="evidence" value="ECO:0007669"/>
    <property type="project" value="TreeGrafter"/>
</dbReference>
<keyword evidence="5" id="KW-1185">Reference proteome</keyword>
<proteinExistence type="predicted"/>
<sequence length="184" mass="20404">MATFRILVSFILLLKGCPAPGVERLNLPPYQWWSEVLHGVSDVGPGTHFDNITRAATSFPPVILTAASFNESLWKAIGVAVSNEARALHNVGLSGLTFWSPTINVVRHPRWGRATETPGEDPFVVGRYAVNYVRGLQDVVGYEVNATYPNSRPIKFAACCKHYGAYDVDNWNGIDRYHFDAQVL</sequence>
<dbReference type="GO" id="GO:0045493">
    <property type="term" value="P:xylan catabolic process"/>
    <property type="evidence" value="ECO:0007669"/>
    <property type="project" value="InterPro"/>
</dbReference>
<reference evidence="4 5" key="1">
    <citation type="submission" date="2020-10" db="EMBL/GenBank/DDBJ databases">
        <title>The Coptis chinensis genome and diversification of protoberbering-type alkaloids.</title>
        <authorList>
            <person name="Wang B."/>
            <person name="Shu S."/>
            <person name="Song C."/>
            <person name="Liu Y."/>
        </authorList>
    </citation>
    <scope>NUCLEOTIDE SEQUENCE [LARGE SCALE GENOMIC DNA]</scope>
    <source>
        <strain evidence="4">HL-2020</strain>
        <tissue evidence="4">Leaf</tissue>
    </source>
</reference>
<evidence type="ECO:0000259" key="3">
    <source>
        <dbReference type="Pfam" id="PF00933"/>
    </source>
</evidence>
<feature type="domain" description="Glycoside hydrolase family 3 N-terminal" evidence="3">
    <location>
        <begin position="52"/>
        <end position="175"/>
    </location>
</feature>
<name>A0A835ILV2_9MAGN</name>
<feature type="signal peptide" evidence="2">
    <location>
        <begin position="1"/>
        <end position="24"/>
    </location>
</feature>
<dbReference type="InterPro" id="IPR017853">
    <property type="entry name" value="GH"/>
</dbReference>
<keyword evidence="2" id="KW-0732">Signal</keyword>
<gene>
    <name evidence="4" type="ORF">IFM89_007401</name>
</gene>
<dbReference type="Gene3D" id="3.20.20.300">
    <property type="entry name" value="Glycoside hydrolase, family 3, N-terminal domain"/>
    <property type="match status" value="1"/>
</dbReference>
<dbReference type="Pfam" id="PF00933">
    <property type="entry name" value="Glyco_hydro_3"/>
    <property type="match status" value="1"/>
</dbReference>
<dbReference type="GO" id="GO:0009044">
    <property type="term" value="F:xylan 1,4-beta-xylosidase activity"/>
    <property type="evidence" value="ECO:0007669"/>
    <property type="project" value="InterPro"/>
</dbReference>
<evidence type="ECO:0000256" key="2">
    <source>
        <dbReference type="SAM" id="SignalP"/>
    </source>
</evidence>
<dbReference type="EMBL" id="JADFTS010000002">
    <property type="protein sequence ID" value="KAF9619574.1"/>
    <property type="molecule type" value="Genomic_DNA"/>
</dbReference>